<dbReference type="Pfam" id="PF12710">
    <property type="entry name" value="HAD"/>
    <property type="match status" value="1"/>
</dbReference>
<dbReference type="SUPFAM" id="SSF56784">
    <property type="entry name" value="HAD-like"/>
    <property type="match status" value="1"/>
</dbReference>
<dbReference type="AlphaFoldDB" id="C1EDK9"/>
<dbReference type="Proteomes" id="UP000002009">
    <property type="component" value="Chromosome 11"/>
</dbReference>
<dbReference type="GeneID" id="8247546"/>
<dbReference type="KEGG" id="mis:MICPUN_102945"/>
<protein>
    <submittedName>
        <fullName evidence="1">Uncharacterized protein</fullName>
    </submittedName>
</protein>
<dbReference type="Gene3D" id="3.40.50.1000">
    <property type="entry name" value="HAD superfamily/HAD-like"/>
    <property type="match status" value="1"/>
</dbReference>
<keyword evidence="2" id="KW-1185">Reference proteome</keyword>
<organism evidence="1 2">
    <name type="scientific">Micromonas commoda (strain RCC299 / NOUM17 / CCMP2709)</name>
    <name type="common">Picoplanktonic green alga</name>
    <dbReference type="NCBI Taxonomy" id="296587"/>
    <lineage>
        <taxon>Eukaryota</taxon>
        <taxon>Viridiplantae</taxon>
        <taxon>Chlorophyta</taxon>
        <taxon>Mamiellophyceae</taxon>
        <taxon>Mamiellales</taxon>
        <taxon>Mamiellaceae</taxon>
        <taxon>Micromonas</taxon>
    </lineage>
</organism>
<dbReference type="OMA" id="CMMYGVD"/>
<evidence type="ECO:0000313" key="2">
    <source>
        <dbReference type="Proteomes" id="UP000002009"/>
    </source>
</evidence>
<dbReference type="InParanoid" id="C1EDK9"/>
<dbReference type="EMBL" id="CP001330">
    <property type="protein sequence ID" value="ACO66382.1"/>
    <property type="molecule type" value="Genomic_DNA"/>
</dbReference>
<reference evidence="1 2" key="1">
    <citation type="journal article" date="2009" name="Science">
        <title>Green evolution and dynamic adaptations revealed by genomes of the marine picoeukaryotes Micromonas.</title>
        <authorList>
            <person name="Worden A.Z."/>
            <person name="Lee J.H."/>
            <person name="Mock T."/>
            <person name="Rouze P."/>
            <person name="Simmons M.P."/>
            <person name="Aerts A.L."/>
            <person name="Allen A.E."/>
            <person name="Cuvelier M.L."/>
            <person name="Derelle E."/>
            <person name="Everett M.V."/>
            <person name="Foulon E."/>
            <person name="Grimwood J."/>
            <person name="Gundlach H."/>
            <person name="Henrissat B."/>
            <person name="Napoli C."/>
            <person name="McDonald S.M."/>
            <person name="Parker M.S."/>
            <person name="Rombauts S."/>
            <person name="Salamov A."/>
            <person name="Von Dassow P."/>
            <person name="Badger J.H."/>
            <person name="Coutinho P.M."/>
            <person name="Demir E."/>
            <person name="Dubchak I."/>
            <person name="Gentemann C."/>
            <person name="Eikrem W."/>
            <person name="Gready J.E."/>
            <person name="John U."/>
            <person name="Lanier W."/>
            <person name="Lindquist E.A."/>
            <person name="Lucas S."/>
            <person name="Mayer K.F."/>
            <person name="Moreau H."/>
            <person name="Not F."/>
            <person name="Otillar R."/>
            <person name="Panaud O."/>
            <person name="Pangilinan J."/>
            <person name="Paulsen I."/>
            <person name="Piegu B."/>
            <person name="Poliakov A."/>
            <person name="Robbens S."/>
            <person name="Schmutz J."/>
            <person name="Toulza E."/>
            <person name="Wyss T."/>
            <person name="Zelensky A."/>
            <person name="Zhou K."/>
            <person name="Armbrust E.V."/>
            <person name="Bhattacharya D."/>
            <person name="Goodenough U.W."/>
            <person name="Van de Peer Y."/>
            <person name="Grigoriev I.V."/>
        </authorList>
    </citation>
    <scope>NUCLEOTIDE SEQUENCE [LARGE SCALE GENOMIC DNA]</scope>
    <source>
        <strain evidence="2">RCC299 / NOUM17</strain>
    </source>
</reference>
<gene>
    <name evidence="1" type="ORF">MICPUN_102945</name>
</gene>
<accession>C1EDK9</accession>
<proteinExistence type="predicted"/>
<sequence length="525" mass="53209">MHALTTSATAAANASATTAGALANSRGSARVAHMPRRVDAPVCRVPVADRRAVVASVATQSEIVAPAVDAPPAKTVYDAVLYSFAEDGSATILTRADLDAVNAAMHVNAVAMSAEKGTEQVADTATVTDTDSIADTDAAEDGECEEACPLVFGEPESSEPDKNVDKKKSEINAPDASLASAAMSQAEVTQSLGDAAGVGASAYSSDDVLCMMYGVDVDKEDAKHKVAFFSVDGAVASCDAIAAAASAAADLAAGRVPATSNPGDSNVGGGGVAVLFRNIWSAIVGVFGSSGNNGAAIGAAAFAGVSTSKAAAIADRIDSEHVAKAVYPEAARYAKQLRYDGYKIVLVTSQPDWLVAPLAKSMGASRVIGARLEVDDAAGTFTGGTLADAEDGQGDALGRRVRAFAAEAGVDLAKSIAYGAGERDLPLMRVCGKAYAVSPDAAVAAAASENGWQTLGWAEDAERKAARAGQLAAEAAAMDAARAEGILQPAYATVTVNGGAVSAKSRAWTVMDPDQYDPENDRRRG</sequence>
<evidence type="ECO:0000313" key="1">
    <source>
        <dbReference type="EMBL" id="ACO66382.1"/>
    </source>
</evidence>
<dbReference type="InterPro" id="IPR036412">
    <property type="entry name" value="HAD-like_sf"/>
</dbReference>
<name>C1EDK9_MICCC</name>
<dbReference type="InterPro" id="IPR023214">
    <property type="entry name" value="HAD_sf"/>
</dbReference>
<dbReference type="RefSeq" id="XP_002505124.1">
    <property type="nucleotide sequence ID" value="XM_002505078.1"/>
</dbReference>